<dbReference type="GO" id="GO:0019005">
    <property type="term" value="C:SCF ubiquitin ligase complex"/>
    <property type="evidence" value="ECO:0007669"/>
    <property type="project" value="TreeGrafter"/>
</dbReference>
<dbReference type="PANTHER" id="PTHR13318">
    <property type="entry name" value="PARTNER OF PAIRED, ISOFORM B-RELATED"/>
    <property type="match status" value="1"/>
</dbReference>
<gene>
    <name evidence="2" type="ORF">EVOR1521_LOCUS980</name>
</gene>
<dbReference type="Gene3D" id="3.80.10.10">
    <property type="entry name" value="Ribonuclease Inhibitor"/>
    <property type="match status" value="2"/>
</dbReference>
<protein>
    <recommendedName>
        <fullName evidence="1">F-box/LRR-repeat protein 15/At3g58940/PEG3-like LRR domain-containing protein</fullName>
    </recommendedName>
</protein>
<feature type="domain" description="F-box/LRR-repeat protein 15/At3g58940/PEG3-like LRR" evidence="1">
    <location>
        <begin position="199"/>
        <end position="332"/>
    </location>
</feature>
<evidence type="ECO:0000313" key="3">
    <source>
        <dbReference type="Proteomes" id="UP001178507"/>
    </source>
</evidence>
<organism evidence="2 3">
    <name type="scientific">Effrenium voratum</name>
    <dbReference type="NCBI Taxonomy" id="2562239"/>
    <lineage>
        <taxon>Eukaryota</taxon>
        <taxon>Sar</taxon>
        <taxon>Alveolata</taxon>
        <taxon>Dinophyceae</taxon>
        <taxon>Suessiales</taxon>
        <taxon>Symbiodiniaceae</taxon>
        <taxon>Effrenium</taxon>
    </lineage>
</organism>
<dbReference type="InterPro" id="IPR032675">
    <property type="entry name" value="LRR_dom_sf"/>
</dbReference>
<keyword evidence="3" id="KW-1185">Reference proteome</keyword>
<evidence type="ECO:0000259" key="1">
    <source>
        <dbReference type="Pfam" id="PF24758"/>
    </source>
</evidence>
<dbReference type="AlphaFoldDB" id="A0AA36MKB3"/>
<dbReference type="Proteomes" id="UP001178507">
    <property type="component" value="Unassembled WGS sequence"/>
</dbReference>
<dbReference type="InterPro" id="IPR055411">
    <property type="entry name" value="LRR_FXL15/At3g58940/PEG3-like"/>
</dbReference>
<dbReference type="Pfam" id="PF24758">
    <property type="entry name" value="LRR_At5g56370"/>
    <property type="match status" value="1"/>
</dbReference>
<evidence type="ECO:0000313" key="2">
    <source>
        <dbReference type="EMBL" id="CAJ1370412.1"/>
    </source>
</evidence>
<dbReference type="SUPFAM" id="SSF52058">
    <property type="entry name" value="L domain-like"/>
    <property type="match status" value="1"/>
</dbReference>
<dbReference type="EMBL" id="CAUJNA010000014">
    <property type="protein sequence ID" value="CAJ1370412.1"/>
    <property type="molecule type" value="Genomic_DNA"/>
</dbReference>
<name>A0AA36MKB3_9DINO</name>
<dbReference type="GO" id="GO:0031146">
    <property type="term" value="P:SCF-dependent proteasomal ubiquitin-dependent protein catabolic process"/>
    <property type="evidence" value="ECO:0007669"/>
    <property type="project" value="TreeGrafter"/>
</dbReference>
<reference evidence="2" key="1">
    <citation type="submission" date="2023-08" db="EMBL/GenBank/DDBJ databases">
        <authorList>
            <person name="Chen Y."/>
            <person name="Shah S."/>
            <person name="Dougan E. K."/>
            <person name="Thang M."/>
            <person name="Chan C."/>
        </authorList>
    </citation>
    <scope>NUCLEOTIDE SEQUENCE</scope>
</reference>
<sequence>MDGETLGPISFQGSDFVYSVAQQLKLHCAKEDVAARLTFQGRIMAPGARLSEILTQEESTLELLWLPWLGDMQGKGKRGEAFDRRKVSLEEMQEGASRGSLQAVGHFMAQAELQLWARSLVPVLASLRVLDLRQCGLWPVSLRPICESLPEGLEKLLIGRNFINKTVLEVLATKSLKLRALDIGHSECGDLTLLPAIVTSDLQELGVADLDGNGNNLANALRNCPNLIAVDISWSHFNQATDEVWAALACCHQLQELYAWQVDVTSSQLDPVLAACPSLTRLSLYGVSELSSAQALARLQDLKVLQVAVGKSCEEMLPAVCSLKVQTLILHSFSLDDDHEDAVVTDWRENPTPIVKALRESCASCIGLRVPELDPDILDAVGCRLQEFGPGTDQCTTQSSISVLASAPICGSNLLELNINYFEQIDADQLAAVAAACPMLEIVYLNADEHGFQTTPIDKGVLALGQHCHRLQHLDLYDRLMAEPIQTIATAVEGWPLLRYLCFANTTPSDSEESWFDLEGFRELPARIASLCPNIHQLVFYGETEEEDFVRAEMERVCPLYGKPVMDADEALGCALFGSVMKRLPVRFCSMLPAFHRWIQEHLPEETHKAQPKKVSQVLWESLALKVADQQDACRFLTRRGRDIWLLTVFASRKLMLMVALMLTSSVFAADNVSYMSLSPGGFCGVYRSPAFGLMVRASDDLRLVLPSAVYGSSDKATAGCANGAPRKLPGLELCRYLLRFEFIGVLVSNKDTAAWLGLLWKKSLIGSEVSLAALGIAQHAIHRVAAHVPETTRKSQQELVAHSAMLGATLLLCTMIFSADAWSIVSVSMVAAFLASGDAGQMLTAQRANGWLRTSTRTFFEHQLGTSNLAAARLSGSASPRGRCQMAPLRAF</sequence>
<proteinExistence type="predicted"/>
<accession>A0AA36MKB3</accession>
<comment type="caution">
    <text evidence="2">The sequence shown here is derived from an EMBL/GenBank/DDBJ whole genome shotgun (WGS) entry which is preliminary data.</text>
</comment>